<evidence type="ECO:0000313" key="2">
    <source>
        <dbReference type="EMBL" id="PRY50311.1"/>
    </source>
</evidence>
<protein>
    <submittedName>
        <fullName evidence="2">Uncharacterized protein</fullName>
    </submittedName>
</protein>
<keyword evidence="3" id="KW-1185">Reference proteome</keyword>
<keyword evidence="1" id="KW-0812">Transmembrane</keyword>
<sequence>MAQLDVQPKKSNPWWIWLAIILLIVALILYLF</sequence>
<feature type="transmembrane region" description="Helical" evidence="1">
    <location>
        <begin position="14"/>
        <end position="31"/>
    </location>
</feature>
<organism evidence="2 3">
    <name type="scientific">Arcticibacter pallidicorallinus</name>
    <dbReference type="NCBI Taxonomy" id="1259464"/>
    <lineage>
        <taxon>Bacteria</taxon>
        <taxon>Pseudomonadati</taxon>
        <taxon>Bacteroidota</taxon>
        <taxon>Sphingobacteriia</taxon>
        <taxon>Sphingobacteriales</taxon>
        <taxon>Sphingobacteriaceae</taxon>
        <taxon>Arcticibacter</taxon>
    </lineage>
</organism>
<name>A0A2T0TXB7_9SPHI</name>
<reference evidence="2 3" key="1">
    <citation type="submission" date="2018-03" db="EMBL/GenBank/DDBJ databases">
        <title>Genomic Encyclopedia of Type Strains, Phase III (KMG-III): the genomes of soil and plant-associated and newly described type strains.</title>
        <authorList>
            <person name="Whitman W."/>
        </authorList>
    </citation>
    <scope>NUCLEOTIDE SEQUENCE [LARGE SCALE GENOMIC DNA]</scope>
    <source>
        <strain evidence="2 3">CGMCC 1.9313</strain>
    </source>
</reference>
<dbReference type="EMBL" id="PVTH01000009">
    <property type="protein sequence ID" value="PRY50311.1"/>
    <property type="molecule type" value="Genomic_DNA"/>
</dbReference>
<proteinExistence type="predicted"/>
<gene>
    <name evidence="2" type="ORF">B0I27_10932</name>
</gene>
<keyword evidence="1" id="KW-0472">Membrane</keyword>
<accession>A0A2T0TXB7</accession>
<dbReference type="Proteomes" id="UP000238034">
    <property type="component" value="Unassembled WGS sequence"/>
</dbReference>
<comment type="caution">
    <text evidence="2">The sequence shown here is derived from an EMBL/GenBank/DDBJ whole genome shotgun (WGS) entry which is preliminary data.</text>
</comment>
<evidence type="ECO:0000313" key="3">
    <source>
        <dbReference type="Proteomes" id="UP000238034"/>
    </source>
</evidence>
<dbReference type="AlphaFoldDB" id="A0A2T0TXB7"/>
<keyword evidence="1" id="KW-1133">Transmembrane helix</keyword>
<evidence type="ECO:0000256" key="1">
    <source>
        <dbReference type="SAM" id="Phobius"/>
    </source>
</evidence>